<feature type="region of interest" description="Disordered" evidence="2">
    <location>
        <begin position="477"/>
        <end position="499"/>
    </location>
</feature>
<reference evidence="3" key="1">
    <citation type="journal article" date="2020" name="Microorganisms">
        <title>Isolation, Genomic and Metabolomic Characterization of Streptomyces tendae VITAKN with Quorum Sensing Inhibitory Activity from Southern India.</title>
        <authorList>
            <person name="Ishaque N.M."/>
            <person name="Burgsdorf I."/>
            <person name="Limlingan Malit J.J."/>
            <person name="Saha S."/>
            <person name="Teta R."/>
            <person name="Ewe D."/>
            <person name="Kannabiran K."/>
            <person name="Hrouzek P."/>
            <person name="Steindler L."/>
            <person name="Costantino V."/>
            <person name="Saurav K."/>
        </authorList>
    </citation>
    <scope>NUCLEOTIDE SEQUENCE</scope>
    <source>
        <strain evidence="3">VITAKN</strain>
    </source>
</reference>
<feature type="region of interest" description="Disordered" evidence="2">
    <location>
        <begin position="284"/>
        <end position="318"/>
    </location>
</feature>
<feature type="compositionally biased region" description="Polar residues" evidence="2">
    <location>
        <begin position="354"/>
        <end position="363"/>
    </location>
</feature>
<dbReference type="EMBL" id="JAAIFS010000015">
    <property type="protein sequence ID" value="NEV92476.1"/>
    <property type="molecule type" value="Genomic_DNA"/>
</dbReference>
<feature type="compositionally biased region" description="Basic and acidic residues" evidence="2">
    <location>
        <begin position="366"/>
        <end position="393"/>
    </location>
</feature>
<comment type="caution">
    <text evidence="3">The sequence shown here is derived from an EMBL/GenBank/DDBJ whole genome shotgun (WGS) entry which is preliminary data.</text>
</comment>
<proteinExistence type="predicted"/>
<feature type="region of interest" description="Disordered" evidence="2">
    <location>
        <begin position="348"/>
        <end position="432"/>
    </location>
</feature>
<accession>A0A6B3QWN6</accession>
<dbReference type="AlphaFoldDB" id="A0A6B3QWN6"/>
<name>A0A6B3QWN6_STRTE</name>
<feature type="compositionally biased region" description="Basic and acidic residues" evidence="2">
    <location>
        <begin position="301"/>
        <end position="318"/>
    </location>
</feature>
<feature type="compositionally biased region" description="Basic and acidic residues" evidence="2">
    <location>
        <begin position="419"/>
        <end position="431"/>
    </location>
</feature>
<evidence type="ECO:0000256" key="2">
    <source>
        <dbReference type="SAM" id="MobiDB-lite"/>
    </source>
</evidence>
<protein>
    <submittedName>
        <fullName evidence="3">Uncharacterized protein</fullName>
    </submittedName>
</protein>
<feature type="compositionally biased region" description="Low complexity" evidence="2">
    <location>
        <begin position="291"/>
        <end position="300"/>
    </location>
</feature>
<feature type="compositionally biased region" description="Polar residues" evidence="2">
    <location>
        <begin position="487"/>
        <end position="498"/>
    </location>
</feature>
<evidence type="ECO:0000313" key="3">
    <source>
        <dbReference type="EMBL" id="NEV92476.1"/>
    </source>
</evidence>
<dbReference type="RefSeq" id="WP_164461227.1">
    <property type="nucleotide sequence ID" value="NZ_JAAIFS010000015.1"/>
</dbReference>
<feature type="region of interest" description="Disordered" evidence="2">
    <location>
        <begin position="210"/>
        <end position="233"/>
    </location>
</feature>
<sequence>MSGGTPEAEELAHFLRGITKGWTTRALEAEFGRGRTEWSEFRRGIKLIPLWVLENLVRGCVEGPIREAKLQQGRELLEAAEAATVKASQTRRPGGSQAELELRLDDARKAQIEAQQTLMGTNQLVIMLLEMVASLQRRCVRLEYERDQALSGQGSSAPSIKKELVETERRIVATEERLQRAREEREEAEDLRVTTHRVAEEHRIALEEMRREAAQDSSAEMDTTGADDLDPQTRPLWEYDRALEVADEQLNAHRRRMDRIREEVGLHDLPADESHQVLEGEVVRPDSADNPAPQRQTPQQRPEEGRGEAEGTGKVDRLQAFDAHRRYLDQRWDDAGITAGQLATKHGLDRQVVRQKSTDNAQVRSELGKQPETSERGDRTAPEPEDIGHRTVPREAAPVDRSPSQPRSASDAVRAVSNTERDAGQVREQALHRNPAQFVELYMRVSESEQTVMRNALEERTSGDRVAITILLRDAIHHRRRLPPQPSAEQRSASSETPRGSKMFQVRCWSCSGPTQVNVERLLHRGSWSCPRCGAANKLPT</sequence>
<feature type="coiled-coil region" evidence="1">
    <location>
        <begin position="164"/>
        <end position="191"/>
    </location>
</feature>
<gene>
    <name evidence="3" type="ORF">GUR47_38240</name>
</gene>
<evidence type="ECO:0000256" key="1">
    <source>
        <dbReference type="SAM" id="Coils"/>
    </source>
</evidence>
<organism evidence="3">
    <name type="scientific">Streptomyces tendae</name>
    <dbReference type="NCBI Taxonomy" id="1932"/>
    <lineage>
        <taxon>Bacteria</taxon>
        <taxon>Bacillati</taxon>
        <taxon>Actinomycetota</taxon>
        <taxon>Actinomycetes</taxon>
        <taxon>Kitasatosporales</taxon>
        <taxon>Streptomycetaceae</taxon>
        <taxon>Streptomyces</taxon>
    </lineage>
</organism>
<keyword evidence="1" id="KW-0175">Coiled coil</keyword>